<dbReference type="GO" id="GO:0000160">
    <property type="term" value="P:phosphorelay signal transduction system"/>
    <property type="evidence" value="ECO:0007669"/>
    <property type="project" value="InterPro"/>
</dbReference>
<dbReference type="InterPro" id="IPR058245">
    <property type="entry name" value="NreC/VraR/RcsB-like_REC"/>
</dbReference>
<evidence type="ECO:0000256" key="5">
    <source>
        <dbReference type="PROSITE-ProRule" id="PRU00169"/>
    </source>
</evidence>
<dbReference type="SUPFAM" id="SSF52172">
    <property type="entry name" value="CheY-like"/>
    <property type="match status" value="1"/>
</dbReference>
<dbReference type="Pfam" id="PF00072">
    <property type="entry name" value="Response_reg"/>
    <property type="match status" value="1"/>
</dbReference>
<dbReference type="RefSeq" id="WP_034411882.1">
    <property type="nucleotide sequence ID" value="NZ_AXWS01000014.1"/>
</dbReference>
<feature type="domain" description="Response regulatory" evidence="7">
    <location>
        <begin position="6"/>
        <end position="122"/>
    </location>
</feature>
<dbReference type="PROSITE" id="PS50043">
    <property type="entry name" value="HTH_LUXR_2"/>
    <property type="match status" value="1"/>
</dbReference>
<dbReference type="AlphaFoldDB" id="A0A8B6X8N4"/>
<dbReference type="OrthoDB" id="9816469at2"/>
<evidence type="ECO:0000313" key="9">
    <source>
        <dbReference type="RefSeq" id="WP_034411882.1"/>
    </source>
</evidence>
<organism evidence="8 9">
    <name type="scientific">Derxia gummosa DSM 723</name>
    <dbReference type="NCBI Taxonomy" id="1121388"/>
    <lineage>
        <taxon>Bacteria</taxon>
        <taxon>Pseudomonadati</taxon>
        <taxon>Pseudomonadota</taxon>
        <taxon>Betaproteobacteria</taxon>
        <taxon>Burkholderiales</taxon>
        <taxon>Alcaligenaceae</taxon>
        <taxon>Derxia</taxon>
    </lineage>
</organism>
<dbReference type="CDD" id="cd06170">
    <property type="entry name" value="LuxR_C_like"/>
    <property type="match status" value="1"/>
</dbReference>
<dbReference type="SUPFAM" id="SSF46894">
    <property type="entry name" value="C-terminal effector domain of the bipartite response regulators"/>
    <property type="match status" value="1"/>
</dbReference>
<dbReference type="InterPro" id="IPR000792">
    <property type="entry name" value="Tscrpt_reg_LuxR_C"/>
</dbReference>
<keyword evidence="2" id="KW-0805">Transcription regulation</keyword>
<evidence type="ECO:0000256" key="1">
    <source>
        <dbReference type="ARBA" id="ARBA00022553"/>
    </source>
</evidence>
<evidence type="ECO:0000256" key="2">
    <source>
        <dbReference type="ARBA" id="ARBA00023015"/>
    </source>
</evidence>
<feature type="modified residue" description="4-aspartylphosphate" evidence="5">
    <location>
        <position position="57"/>
    </location>
</feature>
<dbReference type="InterPro" id="IPR016032">
    <property type="entry name" value="Sig_transdc_resp-reg_C-effctor"/>
</dbReference>
<protein>
    <submittedName>
        <fullName evidence="9">Response regulator</fullName>
    </submittedName>
</protein>
<dbReference type="InterPro" id="IPR039420">
    <property type="entry name" value="WalR-like"/>
</dbReference>
<keyword evidence="1 5" id="KW-0597">Phosphoprotein</keyword>
<evidence type="ECO:0000313" key="8">
    <source>
        <dbReference type="Proteomes" id="UP000675920"/>
    </source>
</evidence>
<evidence type="ECO:0000256" key="4">
    <source>
        <dbReference type="ARBA" id="ARBA00023163"/>
    </source>
</evidence>
<dbReference type="InterPro" id="IPR001789">
    <property type="entry name" value="Sig_transdc_resp-reg_receiver"/>
</dbReference>
<dbReference type="CDD" id="cd17535">
    <property type="entry name" value="REC_NarL-like"/>
    <property type="match status" value="1"/>
</dbReference>
<dbReference type="Proteomes" id="UP000675920">
    <property type="component" value="Unplaced"/>
</dbReference>
<dbReference type="SMART" id="SM00448">
    <property type="entry name" value="REC"/>
    <property type="match status" value="1"/>
</dbReference>
<keyword evidence="4" id="KW-0804">Transcription</keyword>
<sequence>MPIRIRVAICDDHAIVRAGFRQFIADQADMEVTAEADTGRAALDIARSGRCDVLLLDISMPGQNGVDTLRAIKAGQPELPVLILSGYPEENYALSLMKMGASGYLRKDVDPDEVLRAIRLVAQGRRYVSQAVGEMLAAGIDDPDAAPPHTKLSDREQQVFLRLAKGETVTGIAEALNLSVKTVSTYRARLFEKLSLQSNSELTYYAMKQGLIE</sequence>
<dbReference type="Gene3D" id="3.40.50.2300">
    <property type="match status" value="1"/>
</dbReference>
<reference evidence="9" key="2">
    <citation type="submission" date="2025-08" db="UniProtKB">
        <authorList>
            <consortium name="RefSeq"/>
        </authorList>
    </citation>
    <scope>IDENTIFICATION</scope>
</reference>
<dbReference type="GO" id="GO:0006355">
    <property type="term" value="P:regulation of DNA-templated transcription"/>
    <property type="evidence" value="ECO:0007669"/>
    <property type="project" value="InterPro"/>
</dbReference>
<keyword evidence="8" id="KW-1185">Reference proteome</keyword>
<name>A0A8B6X8N4_9BURK</name>
<keyword evidence="3" id="KW-0238">DNA-binding</keyword>
<feature type="domain" description="HTH luxR-type" evidence="6">
    <location>
        <begin position="144"/>
        <end position="210"/>
    </location>
</feature>
<evidence type="ECO:0000259" key="6">
    <source>
        <dbReference type="PROSITE" id="PS50043"/>
    </source>
</evidence>
<dbReference type="GO" id="GO:0003677">
    <property type="term" value="F:DNA binding"/>
    <property type="evidence" value="ECO:0007669"/>
    <property type="project" value="UniProtKB-KW"/>
</dbReference>
<dbReference type="PROSITE" id="PS50110">
    <property type="entry name" value="RESPONSE_REGULATORY"/>
    <property type="match status" value="1"/>
</dbReference>
<evidence type="ECO:0000259" key="7">
    <source>
        <dbReference type="PROSITE" id="PS50110"/>
    </source>
</evidence>
<proteinExistence type="predicted"/>
<dbReference type="PROSITE" id="PS00622">
    <property type="entry name" value="HTH_LUXR_1"/>
    <property type="match status" value="1"/>
</dbReference>
<dbReference type="PANTHER" id="PTHR43214">
    <property type="entry name" value="TWO-COMPONENT RESPONSE REGULATOR"/>
    <property type="match status" value="1"/>
</dbReference>
<dbReference type="Pfam" id="PF00196">
    <property type="entry name" value="GerE"/>
    <property type="match status" value="1"/>
</dbReference>
<accession>A0A8B6X8N4</accession>
<dbReference type="InterPro" id="IPR011006">
    <property type="entry name" value="CheY-like_superfamily"/>
</dbReference>
<dbReference type="SMART" id="SM00421">
    <property type="entry name" value="HTH_LUXR"/>
    <property type="match status" value="1"/>
</dbReference>
<reference evidence="9" key="1">
    <citation type="journal article" date="1995" name="J. Mol. Evol.">
        <title>Response regulators of bacterial signal transduction systems: selective domain shuffling during evolution.</title>
        <authorList>
            <person name="Pao G.M."/>
            <person name="Saier M.H. Jr."/>
        </authorList>
    </citation>
    <scope>NUCLEOTIDE SEQUENCE</scope>
</reference>
<dbReference type="PANTHER" id="PTHR43214:SF41">
    <property type="entry name" value="NITRATE_NITRITE RESPONSE REGULATOR PROTEIN NARP"/>
    <property type="match status" value="1"/>
</dbReference>
<evidence type="ECO:0000256" key="3">
    <source>
        <dbReference type="ARBA" id="ARBA00023125"/>
    </source>
</evidence>
<dbReference type="PRINTS" id="PR00038">
    <property type="entry name" value="HTHLUXR"/>
</dbReference>